<dbReference type="EMBL" id="CAEZUE010000053">
    <property type="protein sequence ID" value="CAB4591156.1"/>
    <property type="molecule type" value="Genomic_DNA"/>
</dbReference>
<dbReference type="InterPro" id="IPR029062">
    <property type="entry name" value="Class_I_gatase-like"/>
</dbReference>
<reference evidence="1" key="1">
    <citation type="submission" date="2020-05" db="EMBL/GenBank/DDBJ databases">
        <authorList>
            <person name="Chiriac C."/>
            <person name="Salcher M."/>
            <person name="Ghai R."/>
            <person name="Kavagutti S V."/>
        </authorList>
    </citation>
    <scope>NUCLEOTIDE SEQUENCE</scope>
</reference>
<evidence type="ECO:0000313" key="1">
    <source>
        <dbReference type="EMBL" id="CAB4591156.1"/>
    </source>
</evidence>
<dbReference type="SUPFAM" id="SSF52317">
    <property type="entry name" value="Class I glutamine amidotransferase-like"/>
    <property type="match status" value="1"/>
</dbReference>
<dbReference type="AlphaFoldDB" id="A0A6J6FPY4"/>
<name>A0A6J6FPY4_9ZZZZ</name>
<sequence length="52" mass="5627">MSARSDDGIIEALDIDGAAFGVAVQWHPEVTSTQDSRLFESLTAAAQKYRSN</sequence>
<dbReference type="Pfam" id="PF07722">
    <property type="entry name" value="Peptidase_C26"/>
    <property type="match status" value="1"/>
</dbReference>
<organism evidence="1">
    <name type="scientific">freshwater metagenome</name>
    <dbReference type="NCBI Taxonomy" id="449393"/>
    <lineage>
        <taxon>unclassified sequences</taxon>
        <taxon>metagenomes</taxon>
        <taxon>ecological metagenomes</taxon>
    </lineage>
</organism>
<accession>A0A6J6FPY4</accession>
<dbReference type="InterPro" id="IPR011697">
    <property type="entry name" value="Peptidase_C26"/>
</dbReference>
<dbReference type="PROSITE" id="PS51273">
    <property type="entry name" value="GATASE_TYPE_1"/>
    <property type="match status" value="1"/>
</dbReference>
<dbReference type="GO" id="GO:0016787">
    <property type="term" value="F:hydrolase activity"/>
    <property type="evidence" value="ECO:0007669"/>
    <property type="project" value="InterPro"/>
</dbReference>
<dbReference type="Gene3D" id="3.40.50.880">
    <property type="match status" value="1"/>
</dbReference>
<gene>
    <name evidence="1" type="ORF">UFOPK1788_00531</name>
</gene>
<proteinExistence type="predicted"/>
<protein>
    <submittedName>
        <fullName evidence="1">Unannotated protein</fullName>
    </submittedName>
</protein>